<organism evidence="2 3">
    <name type="scientific">Neotoma lepida</name>
    <name type="common">Desert woodrat</name>
    <dbReference type="NCBI Taxonomy" id="56216"/>
    <lineage>
        <taxon>Eukaryota</taxon>
        <taxon>Metazoa</taxon>
        <taxon>Chordata</taxon>
        <taxon>Craniata</taxon>
        <taxon>Vertebrata</taxon>
        <taxon>Euteleostomi</taxon>
        <taxon>Mammalia</taxon>
        <taxon>Eutheria</taxon>
        <taxon>Euarchontoglires</taxon>
        <taxon>Glires</taxon>
        <taxon>Rodentia</taxon>
        <taxon>Myomorpha</taxon>
        <taxon>Muroidea</taxon>
        <taxon>Cricetidae</taxon>
        <taxon>Neotominae</taxon>
        <taxon>Neotoma</taxon>
    </lineage>
</organism>
<accession>A0A1A6H537</accession>
<reference evidence="2 3" key="1">
    <citation type="submission" date="2016-06" db="EMBL/GenBank/DDBJ databases">
        <title>The Draft Genome Sequence and Annotation of the Desert Woodrat Neotoma lepida.</title>
        <authorList>
            <person name="Campbell M."/>
            <person name="Oakeson K.F."/>
            <person name="Yandell M."/>
            <person name="Halpert J.R."/>
            <person name="Dearing D."/>
        </authorList>
    </citation>
    <scope>NUCLEOTIDE SEQUENCE [LARGE SCALE GENOMIC DNA]</scope>
    <source>
        <strain evidence="2">417</strain>
        <tissue evidence="2">Liver</tissue>
    </source>
</reference>
<gene>
    <name evidence="2" type="ORF">A6R68_12700</name>
</gene>
<name>A0A1A6H537_NEOLE</name>
<evidence type="ECO:0000256" key="1">
    <source>
        <dbReference type="SAM" id="MobiDB-lite"/>
    </source>
</evidence>
<dbReference type="EMBL" id="LZPO01055081">
    <property type="protein sequence ID" value="OBS72722.1"/>
    <property type="molecule type" value="Genomic_DNA"/>
</dbReference>
<dbReference type="Proteomes" id="UP000092124">
    <property type="component" value="Unassembled WGS sequence"/>
</dbReference>
<feature type="region of interest" description="Disordered" evidence="1">
    <location>
        <begin position="37"/>
        <end position="83"/>
    </location>
</feature>
<dbReference type="AlphaFoldDB" id="A0A1A6H537"/>
<evidence type="ECO:0000313" key="2">
    <source>
        <dbReference type="EMBL" id="OBS72722.1"/>
    </source>
</evidence>
<sequence length="231" mass="24923">MPAASFCPRAGRPVGLAPPSGVRACWKVTAVAAATDHVPGPRPAIGFPVPYTRGSPVGTPSRASPSGAPSNLSHLGTTRGFEERKPIKMPHSRWRRGSASVACRATQLHEQLSDASVLLFYRHRSGCGTTICRVRRKTSVAVNGLQTRPSPHSRWRQTASARVWPEGGARHGRRDLGKTRAHWLRVAGEHKVDALRPAIGWSCRLSPGGRGLGRGENLDFGIREAGWCRVA</sequence>
<protein>
    <submittedName>
        <fullName evidence="2">Uncharacterized protein</fullName>
    </submittedName>
</protein>
<proteinExistence type="predicted"/>
<evidence type="ECO:0000313" key="3">
    <source>
        <dbReference type="Proteomes" id="UP000092124"/>
    </source>
</evidence>
<comment type="caution">
    <text evidence="2">The sequence shown here is derived from an EMBL/GenBank/DDBJ whole genome shotgun (WGS) entry which is preliminary data.</text>
</comment>
<feature type="compositionally biased region" description="Polar residues" evidence="1">
    <location>
        <begin position="61"/>
        <end position="76"/>
    </location>
</feature>
<keyword evidence="3" id="KW-1185">Reference proteome</keyword>